<reference evidence="1" key="1">
    <citation type="submission" date="2020-02" db="EMBL/GenBank/DDBJ databases">
        <authorList>
            <person name="Meier V. D."/>
        </authorList>
    </citation>
    <scope>NUCLEOTIDE SEQUENCE</scope>
    <source>
        <strain evidence="1">AVDCRST_MAG22</strain>
    </source>
</reference>
<sequence length="62" mass="6745">MGLFSGTCQARQQKVLRLQGVAEKVLPKDPPLGLTHDFGPRATHPTFSASKPKTLLSFIIRG</sequence>
<gene>
    <name evidence="1" type="ORF">AVDCRST_MAG22-3224</name>
</gene>
<dbReference type="EMBL" id="CADCUV010000152">
    <property type="protein sequence ID" value="CAA9430381.1"/>
    <property type="molecule type" value="Genomic_DNA"/>
</dbReference>
<evidence type="ECO:0000313" key="1">
    <source>
        <dbReference type="EMBL" id="CAA9430381.1"/>
    </source>
</evidence>
<accession>A0A6J4Q164</accession>
<name>A0A6J4Q164_9ACTN</name>
<protein>
    <submittedName>
        <fullName evidence="1">Uncharacterized protein</fullName>
    </submittedName>
</protein>
<proteinExistence type="predicted"/>
<dbReference type="AlphaFoldDB" id="A0A6J4Q164"/>
<organism evidence="1">
    <name type="scientific">uncultured Rubrobacteraceae bacterium</name>
    <dbReference type="NCBI Taxonomy" id="349277"/>
    <lineage>
        <taxon>Bacteria</taxon>
        <taxon>Bacillati</taxon>
        <taxon>Actinomycetota</taxon>
        <taxon>Rubrobacteria</taxon>
        <taxon>Rubrobacterales</taxon>
        <taxon>Rubrobacteraceae</taxon>
        <taxon>environmental samples</taxon>
    </lineage>
</organism>